<accession>U4LIX1</accession>
<dbReference type="EMBL" id="HF935604">
    <property type="protein sequence ID" value="CCX31512.1"/>
    <property type="molecule type" value="Genomic_DNA"/>
</dbReference>
<organism evidence="1 2">
    <name type="scientific">Pyronema omphalodes (strain CBS 100304)</name>
    <name type="common">Pyronema confluens</name>
    <dbReference type="NCBI Taxonomy" id="1076935"/>
    <lineage>
        <taxon>Eukaryota</taxon>
        <taxon>Fungi</taxon>
        <taxon>Dikarya</taxon>
        <taxon>Ascomycota</taxon>
        <taxon>Pezizomycotina</taxon>
        <taxon>Pezizomycetes</taxon>
        <taxon>Pezizales</taxon>
        <taxon>Pyronemataceae</taxon>
        <taxon>Pyronema</taxon>
    </lineage>
</organism>
<keyword evidence="2" id="KW-1185">Reference proteome</keyword>
<evidence type="ECO:0000313" key="1">
    <source>
        <dbReference type="EMBL" id="CCX31512.1"/>
    </source>
</evidence>
<reference evidence="1 2" key="1">
    <citation type="journal article" date="2013" name="PLoS Genet.">
        <title>The genome and development-dependent transcriptomes of Pyronema confluens: a window into fungal evolution.</title>
        <authorList>
            <person name="Traeger S."/>
            <person name="Altegoer F."/>
            <person name="Freitag M."/>
            <person name="Gabaldon T."/>
            <person name="Kempken F."/>
            <person name="Kumar A."/>
            <person name="Marcet-Houben M."/>
            <person name="Poggeler S."/>
            <person name="Stajich J.E."/>
            <person name="Nowrousian M."/>
        </authorList>
    </citation>
    <scope>NUCLEOTIDE SEQUENCE [LARGE SCALE GENOMIC DNA]</scope>
    <source>
        <strain evidence="2">CBS 100304</strain>
        <tissue evidence="1">Vegetative mycelium</tissue>
    </source>
</reference>
<evidence type="ECO:0000313" key="2">
    <source>
        <dbReference type="Proteomes" id="UP000018144"/>
    </source>
</evidence>
<dbReference type="AlphaFoldDB" id="U4LIX1"/>
<name>U4LIX1_PYROM</name>
<protein>
    <submittedName>
        <fullName evidence="1">Uncharacterized protein</fullName>
    </submittedName>
</protein>
<dbReference type="Proteomes" id="UP000018144">
    <property type="component" value="Unassembled WGS sequence"/>
</dbReference>
<proteinExistence type="predicted"/>
<gene>
    <name evidence="1" type="ORF">PCON_10861</name>
</gene>
<sequence>MFGHAAPRNERYTSPSILLSFFGIC</sequence>